<dbReference type="RefSeq" id="WP_310014387.1">
    <property type="nucleotide sequence ID" value="NZ_JAVDQT010000005.1"/>
</dbReference>
<dbReference type="Proteomes" id="UP001184614">
    <property type="component" value="Unassembled WGS sequence"/>
</dbReference>
<keyword evidence="2" id="KW-1185">Reference proteome</keyword>
<proteinExistence type="predicted"/>
<sequence>MCANIFQSAWRDPALVRHGGAGQRQSGVDIVARNGALYPIGLQCKKRKRWPVSKITTAQIDTEVAGALALSPALKAFYILTTAPDGLALI</sequence>
<reference evidence="1 2" key="1">
    <citation type="submission" date="2023-07" db="EMBL/GenBank/DDBJ databases">
        <title>Sorghum-associated microbial communities from plants grown in Nebraska, USA.</title>
        <authorList>
            <person name="Schachtman D."/>
        </authorList>
    </citation>
    <scope>NUCLEOTIDE SEQUENCE [LARGE SCALE GENOMIC DNA]</scope>
    <source>
        <strain evidence="1 2">DS1730</strain>
    </source>
</reference>
<accession>A0ABU1MBU7</accession>
<evidence type="ECO:0000313" key="1">
    <source>
        <dbReference type="EMBL" id="MDR6433517.1"/>
    </source>
</evidence>
<organism evidence="1 2">
    <name type="scientific">Brucella pseudogrignonensis</name>
    <dbReference type="NCBI Taxonomy" id="419475"/>
    <lineage>
        <taxon>Bacteria</taxon>
        <taxon>Pseudomonadati</taxon>
        <taxon>Pseudomonadota</taxon>
        <taxon>Alphaproteobacteria</taxon>
        <taxon>Hyphomicrobiales</taxon>
        <taxon>Brucellaceae</taxon>
        <taxon>Brucella/Ochrobactrum group</taxon>
        <taxon>Brucella</taxon>
    </lineage>
</organism>
<evidence type="ECO:0000313" key="2">
    <source>
        <dbReference type="Proteomes" id="UP001184614"/>
    </source>
</evidence>
<protein>
    <recommendedName>
        <fullName evidence="3">Restriction endonuclease type IV Mrr domain-containing protein</fullName>
    </recommendedName>
</protein>
<gene>
    <name evidence="1" type="ORF">J2782_003263</name>
</gene>
<comment type="caution">
    <text evidence="1">The sequence shown here is derived from an EMBL/GenBank/DDBJ whole genome shotgun (WGS) entry which is preliminary data.</text>
</comment>
<name>A0ABU1MBU7_9HYPH</name>
<dbReference type="EMBL" id="JAVDQT010000005">
    <property type="protein sequence ID" value="MDR6433517.1"/>
    <property type="molecule type" value="Genomic_DNA"/>
</dbReference>
<evidence type="ECO:0008006" key="3">
    <source>
        <dbReference type="Google" id="ProtNLM"/>
    </source>
</evidence>